<organism evidence="1 2">
    <name type="scientific">[Clostridium] asparagiforme DSM 15981</name>
    <dbReference type="NCBI Taxonomy" id="518636"/>
    <lineage>
        <taxon>Bacteria</taxon>
        <taxon>Bacillati</taxon>
        <taxon>Bacillota</taxon>
        <taxon>Clostridia</taxon>
        <taxon>Lachnospirales</taxon>
        <taxon>Lachnospiraceae</taxon>
        <taxon>Enterocloster</taxon>
    </lineage>
</organism>
<dbReference type="PANTHER" id="PTHR47495">
    <property type="entry name" value="ALDEHYDE DEHYDROGENASE"/>
    <property type="match status" value="1"/>
</dbReference>
<gene>
    <name evidence="1" type="ORF">CLOSTASPAR_04236</name>
</gene>
<dbReference type="PANTHER" id="PTHR47495:SF2">
    <property type="entry name" value="ALDEHYDE DEHYDROGENASE"/>
    <property type="match status" value="1"/>
</dbReference>
<dbReference type="EMBL" id="ACCJ01000345">
    <property type="protein sequence ID" value="EEG53711.1"/>
    <property type="molecule type" value="Genomic_DNA"/>
</dbReference>
<dbReference type="Gene3D" id="3.30.365.10">
    <property type="entry name" value="Aldehyde oxidase/xanthine dehydrogenase, molybdopterin binding domain"/>
    <property type="match status" value="1"/>
</dbReference>
<evidence type="ECO:0000313" key="2">
    <source>
        <dbReference type="Proteomes" id="UP000004756"/>
    </source>
</evidence>
<dbReference type="Proteomes" id="UP000004756">
    <property type="component" value="Unassembled WGS sequence"/>
</dbReference>
<evidence type="ECO:0000313" key="1">
    <source>
        <dbReference type="EMBL" id="EEG53711.1"/>
    </source>
</evidence>
<sequence>NNLLDYKIPTAMDTPELNVRFIQLDDPTGPYGNKSLGEPPAIPVAPAIRNAILNATGVHMNMTPMTAQRLIAKFKEKGLI</sequence>
<evidence type="ECO:0008006" key="3">
    <source>
        <dbReference type="Google" id="ProtNLM"/>
    </source>
</evidence>
<dbReference type="AlphaFoldDB" id="C0D4P1"/>
<reference evidence="1 2" key="1">
    <citation type="submission" date="2009-01" db="EMBL/GenBank/DDBJ databases">
        <authorList>
            <person name="Fulton L."/>
            <person name="Clifton S."/>
            <person name="Fulton B."/>
            <person name="Xu J."/>
            <person name="Minx P."/>
            <person name="Pepin K.H."/>
            <person name="Johnson M."/>
            <person name="Bhonagiri V."/>
            <person name="Nash W.E."/>
            <person name="Mardis E.R."/>
            <person name="Wilson R.K."/>
        </authorList>
    </citation>
    <scope>NUCLEOTIDE SEQUENCE [LARGE SCALE GENOMIC DNA]</scope>
    <source>
        <strain evidence="1 2">DSM 15981</strain>
    </source>
</reference>
<name>C0D4P1_9FIRM</name>
<feature type="non-terminal residue" evidence="1">
    <location>
        <position position="1"/>
    </location>
</feature>
<reference evidence="1 2" key="2">
    <citation type="submission" date="2009-02" db="EMBL/GenBank/DDBJ databases">
        <title>Draft genome sequence of Clostridium asparagiforme (DSM 15981).</title>
        <authorList>
            <person name="Sudarsanam P."/>
            <person name="Ley R."/>
            <person name="Guruge J."/>
            <person name="Turnbaugh P.J."/>
            <person name="Mahowald M."/>
            <person name="Liep D."/>
            <person name="Gordon J."/>
        </authorList>
    </citation>
    <scope>NUCLEOTIDE SEQUENCE [LARGE SCALE GENOMIC DNA]</scope>
    <source>
        <strain evidence="1 2">DSM 15981</strain>
    </source>
</reference>
<protein>
    <recommendedName>
        <fullName evidence="3">Aldehyde oxidase/xanthine dehydrogenase second molybdopterin binding domain-containing protein</fullName>
    </recommendedName>
</protein>
<dbReference type="InterPro" id="IPR037165">
    <property type="entry name" value="AldOxase/xan_DH_Mopterin-bd_sf"/>
</dbReference>
<comment type="caution">
    <text evidence="1">The sequence shown here is derived from an EMBL/GenBank/DDBJ whole genome shotgun (WGS) entry which is preliminary data.</text>
</comment>
<dbReference type="GO" id="GO:0016491">
    <property type="term" value="F:oxidoreductase activity"/>
    <property type="evidence" value="ECO:0007669"/>
    <property type="project" value="InterPro"/>
</dbReference>
<accession>C0D4P1</accession>
<proteinExistence type="predicted"/>
<dbReference type="SUPFAM" id="SSF56003">
    <property type="entry name" value="Molybdenum cofactor-binding domain"/>
    <property type="match status" value="1"/>
</dbReference>
<keyword evidence="2" id="KW-1185">Reference proteome</keyword>
<dbReference type="InterPro" id="IPR052516">
    <property type="entry name" value="N-heterocyclic_Hydroxylase"/>
</dbReference>
<dbReference type="HOGENOM" id="CLU_2595312_0_0_9"/>